<dbReference type="Pfam" id="PF02358">
    <property type="entry name" value="Trehalose_PPase"/>
    <property type="match status" value="1"/>
</dbReference>
<feature type="region of interest" description="Disordered" evidence="1">
    <location>
        <begin position="115"/>
        <end position="210"/>
    </location>
</feature>
<dbReference type="HOGENOM" id="CLU_002351_2_2_1"/>
<dbReference type="GO" id="GO:0005946">
    <property type="term" value="C:alpha,alpha-trehalose-phosphate synthase complex (UDP-forming)"/>
    <property type="evidence" value="ECO:0007669"/>
    <property type="project" value="TreeGrafter"/>
</dbReference>
<dbReference type="GO" id="GO:0005992">
    <property type="term" value="P:trehalose biosynthetic process"/>
    <property type="evidence" value="ECO:0007669"/>
    <property type="project" value="InterPro"/>
</dbReference>
<dbReference type="InterPro" id="IPR036412">
    <property type="entry name" value="HAD-like_sf"/>
</dbReference>
<dbReference type="AlphaFoldDB" id="A0A0C3BCN5"/>
<keyword evidence="2" id="KW-0732">Signal</keyword>
<feature type="region of interest" description="Disordered" evidence="1">
    <location>
        <begin position="47"/>
        <end position="73"/>
    </location>
</feature>
<evidence type="ECO:0000313" key="3">
    <source>
        <dbReference type="EMBL" id="KIM29181.1"/>
    </source>
</evidence>
<dbReference type="Gene3D" id="3.40.50.2000">
    <property type="entry name" value="Glycogen Phosphorylase B"/>
    <property type="match status" value="2"/>
</dbReference>
<feature type="compositionally biased region" description="Basic and acidic residues" evidence="1">
    <location>
        <begin position="162"/>
        <end position="177"/>
    </location>
</feature>
<dbReference type="PANTHER" id="PTHR10788">
    <property type="entry name" value="TREHALOSE-6-PHOSPHATE SYNTHASE"/>
    <property type="match status" value="1"/>
</dbReference>
<proteinExistence type="predicted"/>
<reference evidence="4" key="2">
    <citation type="submission" date="2015-01" db="EMBL/GenBank/DDBJ databases">
        <title>Evolutionary Origins and Diversification of the Mycorrhizal Mutualists.</title>
        <authorList>
            <consortium name="DOE Joint Genome Institute"/>
            <consortium name="Mycorrhizal Genomics Consortium"/>
            <person name="Kohler A."/>
            <person name="Kuo A."/>
            <person name="Nagy L.G."/>
            <person name="Floudas D."/>
            <person name="Copeland A."/>
            <person name="Barry K.W."/>
            <person name="Cichocki N."/>
            <person name="Veneault-Fourrey C."/>
            <person name="LaButti K."/>
            <person name="Lindquist E.A."/>
            <person name="Lipzen A."/>
            <person name="Lundell T."/>
            <person name="Morin E."/>
            <person name="Murat C."/>
            <person name="Riley R."/>
            <person name="Ohm R."/>
            <person name="Sun H."/>
            <person name="Tunlid A."/>
            <person name="Henrissat B."/>
            <person name="Grigoriev I.V."/>
            <person name="Hibbett D.S."/>
            <person name="Martin F."/>
        </authorList>
    </citation>
    <scope>NUCLEOTIDE SEQUENCE [LARGE SCALE GENOMIC DNA]</scope>
    <source>
        <strain evidence="4">MAFF 305830</strain>
    </source>
</reference>
<dbReference type="InterPro" id="IPR001830">
    <property type="entry name" value="Glyco_trans_20"/>
</dbReference>
<keyword evidence="3" id="KW-0808">Transferase</keyword>
<feature type="compositionally biased region" description="Low complexity" evidence="1">
    <location>
        <begin position="61"/>
        <end position="73"/>
    </location>
</feature>
<evidence type="ECO:0000313" key="4">
    <source>
        <dbReference type="Proteomes" id="UP000054097"/>
    </source>
</evidence>
<sequence>MTSFADHRIIIVGLFLPTSTAAVFHPVPAANPSPAPRSGKVLPKVTDEAISTSEETSLPSTGLPPAAPATTAQIPPTATKFSLQRPTHNRRASSLNLLKQPAASIVDDLLASRKPGGTLNLPSTGTLTVKQNGDDDEEDTTPRGERSNPFASFAASDTSLSTKDRAEVARGRDRGDVQIDTPAQPEAGATPLYRRLSRKQSKGSGSLSITREVSVGPWEIETNPNANGGLHNAVQSVAHEMRAGKVWVGVLGPETDDISPDMRTAIEAQMETRESIPVWVSDADFNGCYDKFCHQVLWPSLHYIIPDAPKTSVMYESSSFVQYKAVNEAFADTVARIWKEGDVIWINDYHLLLLPQLLRARLPTAAISFFLHVAFPSSEIFRCLAARESLLRGMLGADLIGFQTHSYARHFRQTVSRILSVEATPKGIQLFGSSGLEVGKSPDLAHPAVAVKIHNGTDHGTDHGHAKTALEKAEEELDCSSRATASEHSFVDVAVFPMGIDIQSLTRRRKEKEVGEWVIALRERYKGMKMIVARDKLDEVQGVRQKFLGFERFLEKNKEFQGKVMLIQVALSTTSINELQGNVTDVISRINMKFSTLTYQPIIFFHTQDVTFSQYLALLTVADCFIVTSLREGMALRTHEFIECQAERQRPLILSEFTGSFSFSGFRACLAINPWDIQMTADAILTSLTMPPDEAAKRWKELHAHVNAQTAQAFTRAFLNRTVRVHYKHHIKDSLVIPTLDTAAVRGRYRRAAEGQGKRLILVDLERTLWQHDTSPPPQKGEVPERVIKLLERLAADEKNDVWGLSGLPVEGKLENIGNKLLNVGICAEHGCYMKPKGSTEWITMTEGMSTAWMAPCMEILQYFTERTPNSFIDKRKATIVWRFDLTDDEGDRSWARRQAAEAQNHIYDSLGERFRLRIIPSPSSFIVLPKVLGRSTAVGSILQSGGQSEATLNLDATVGTQQWPTPGMDAEQYTYILAVGSDGSLMNRLKRIKNAETVYTGLRMTGGSNWRCEPEEIYRAFEEILSDEA</sequence>
<gene>
    <name evidence="3" type="ORF">M408DRAFT_328878</name>
</gene>
<dbReference type="SUPFAM" id="SSF53756">
    <property type="entry name" value="UDP-Glycosyltransferase/glycogen phosphorylase"/>
    <property type="match status" value="1"/>
</dbReference>
<protein>
    <submittedName>
        <fullName evidence="3">Glycosyltransferase family 20 protein</fullName>
    </submittedName>
</protein>
<dbReference type="OrthoDB" id="755951at2759"/>
<name>A0A0C3BCN5_SERVB</name>
<dbReference type="STRING" id="933852.A0A0C3BCN5"/>
<evidence type="ECO:0000256" key="2">
    <source>
        <dbReference type="SAM" id="SignalP"/>
    </source>
</evidence>
<dbReference type="GO" id="GO:0005829">
    <property type="term" value="C:cytosol"/>
    <property type="evidence" value="ECO:0007669"/>
    <property type="project" value="TreeGrafter"/>
</dbReference>
<dbReference type="EMBL" id="KN824289">
    <property type="protein sequence ID" value="KIM29181.1"/>
    <property type="molecule type" value="Genomic_DNA"/>
</dbReference>
<feature type="compositionally biased region" description="Polar residues" evidence="1">
    <location>
        <begin position="120"/>
        <end position="131"/>
    </location>
</feature>
<dbReference type="Pfam" id="PF00982">
    <property type="entry name" value="Glyco_transf_20"/>
    <property type="match status" value="1"/>
</dbReference>
<reference evidence="3 4" key="1">
    <citation type="submission" date="2014-04" db="EMBL/GenBank/DDBJ databases">
        <authorList>
            <consortium name="DOE Joint Genome Institute"/>
            <person name="Kuo A."/>
            <person name="Zuccaro A."/>
            <person name="Kohler A."/>
            <person name="Nagy L.G."/>
            <person name="Floudas D."/>
            <person name="Copeland A."/>
            <person name="Barry K.W."/>
            <person name="Cichocki N."/>
            <person name="Veneault-Fourrey C."/>
            <person name="LaButti K."/>
            <person name="Lindquist E.A."/>
            <person name="Lipzen A."/>
            <person name="Lundell T."/>
            <person name="Morin E."/>
            <person name="Murat C."/>
            <person name="Sun H."/>
            <person name="Tunlid A."/>
            <person name="Henrissat B."/>
            <person name="Grigoriev I.V."/>
            <person name="Hibbett D.S."/>
            <person name="Martin F."/>
            <person name="Nordberg H.P."/>
            <person name="Cantor M.N."/>
            <person name="Hua S.X."/>
        </authorList>
    </citation>
    <scope>NUCLEOTIDE SEQUENCE [LARGE SCALE GENOMIC DNA]</scope>
    <source>
        <strain evidence="3 4">MAFF 305830</strain>
    </source>
</reference>
<dbReference type="SUPFAM" id="SSF56784">
    <property type="entry name" value="HAD-like"/>
    <property type="match status" value="1"/>
</dbReference>
<organism evidence="3 4">
    <name type="scientific">Serendipita vermifera MAFF 305830</name>
    <dbReference type="NCBI Taxonomy" id="933852"/>
    <lineage>
        <taxon>Eukaryota</taxon>
        <taxon>Fungi</taxon>
        <taxon>Dikarya</taxon>
        <taxon>Basidiomycota</taxon>
        <taxon>Agaricomycotina</taxon>
        <taxon>Agaricomycetes</taxon>
        <taxon>Sebacinales</taxon>
        <taxon>Serendipitaceae</taxon>
        <taxon>Serendipita</taxon>
    </lineage>
</organism>
<dbReference type="PANTHER" id="PTHR10788:SF15">
    <property type="entry name" value="TREHALOSE SYNTHASE COMPLEX REGULATORY SUBUNIT TPS3-RELATED"/>
    <property type="match status" value="1"/>
</dbReference>
<dbReference type="GO" id="GO:0004805">
    <property type="term" value="F:trehalose-phosphatase activity"/>
    <property type="evidence" value="ECO:0007669"/>
    <property type="project" value="TreeGrafter"/>
</dbReference>
<feature type="compositionally biased region" description="Polar residues" evidence="1">
    <location>
        <begin position="49"/>
        <end position="60"/>
    </location>
</feature>
<dbReference type="GO" id="GO:0003825">
    <property type="term" value="F:alpha,alpha-trehalose-phosphate synthase (UDP-forming) activity"/>
    <property type="evidence" value="ECO:0007669"/>
    <property type="project" value="TreeGrafter"/>
</dbReference>
<keyword evidence="4" id="KW-1185">Reference proteome</keyword>
<dbReference type="InterPro" id="IPR003337">
    <property type="entry name" value="Trehalose_PPase"/>
</dbReference>
<evidence type="ECO:0000256" key="1">
    <source>
        <dbReference type="SAM" id="MobiDB-lite"/>
    </source>
</evidence>
<feature type="signal peptide" evidence="2">
    <location>
        <begin position="1"/>
        <end position="21"/>
    </location>
</feature>
<feature type="chain" id="PRO_5005425525" evidence="2">
    <location>
        <begin position="22"/>
        <end position="1030"/>
    </location>
</feature>
<accession>A0A0C3BCN5</accession>
<dbReference type="Proteomes" id="UP000054097">
    <property type="component" value="Unassembled WGS sequence"/>
</dbReference>
<dbReference type="CDD" id="cd03788">
    <property type="entry name" value="GT20_TPS"/>
    <property type="match status" value="1"/>
</dbReference>